<proteinExistence type="predicted"/>
<dbReference type="GO" id="GO:0016567">
    <property type="term" value="P:protein ubiquitination"/>
    <property type="evidence" value="ECO:0007669"/>
    <property type="project" value="InterPro"/>
</dbReference>
<dbReference type="PANTHER" id="PTHR26379">
    <property type="entry name" value="BTB/POZ AND MATH DOMAIN-CONTAINING PROTEIN 1"/>
    <property type="match status" value="1"/>
</dbReference>
<comment type="pathway">
    <text evidence="1">Protein modification; protein ubiquitination.</text>
</comment>
<dbReference type="PANTHER" id="PTHR26379:SF466">
    <property type="entry name" value="BTB_POZ AND MATH DOMAIN-CONTAINING PROTEIN 4"/>
    <property type="match status" value="1"/>
</dbReference>
<sequence>HCTITVLTFQIRVSLPVIKVPEFNIGVHLGKLLEREEGADVFFSVKGVRFSAHKWILAARSPVFRLMLLDQSLEIITIPDMEPKIFKAMLWVIYTVTLKEEEEEEEEVVSDSSSFMPKSFVGKILAAADQFELNKLKRICESRILKKLSGESVAYLLHLADLCHVMELKAPCLRFSAKNRDGMYSRRPLLDNLRLSLSPLFPRCTGYGCLFF</sequence>
<dbReference type="OrthoDB" id="413675at2759"/>
<dbReference type="PROSITE" id="PS50097">
    <property type="entry name" value="BTB"/>
    <property type="match status" value="1"/>
</dbReference>
<comment type="caution">
    <text evidence="3">The sequence shown here is derived from an EMBL/GenBank/DDBJ whole genome shotgun (WGS) entry which is preliminary data.</text>
</comment>
<dbReference type="InterPro" id="IPR011333">
    <property type="entry name" value="SKP1/BTB/POZ_sf"/>
</dbReference>
<keyword evidence="4" id="KW-1185">Reference proteome</keyword>
<evidence type="ECO:0000259" key="2">
    <source>
        <dbReference type="PROSITE" id="PS50097"/>
    </source>
</evidence>
<dbReference type="Gene3D" id="3.30.710.10">
    <property type="entry name" value="Potassium Channel Kv1.1, Chain A"/>
    <property type="match status" value="1"/>
</dbReference>
<evidence type="ECO:0000313" key="4">
    <source>
        <dbReference type="Proteomes" id="UP000653305"/>
    </source>
</evidence>
<protein>
    <submittedName>
        <fullName evidence="3">BTB/POZ and math domain-containing protein 4</fullName>
    </submittedName>
</protein>
<dbReference type="AlphaFoldDB" id="A0A830BG37"/>
<feature type="domain" description="BTB" evidence="2">
    <location>
        <begin position="39"/>
        <end position="102"/>
    </location>
</feature>
<accession>A0A830BG37</accession>
<dbReference type="Proteomes" id="UP000653305">
    <property type="component" value="Unassembled WGS sequence"/>
</dbReference>
<evidence type="ECO:0000256" key="1">
    <source>
        <dbReference type="ARBA" id="ARBA00004906"/>
    </source>
</evidence>
<name>A0A830BG37_9LAMI</name>
<dbReference type="Pfam" id="PF00651">
    <property type="entry name" value="BTB"/>
    <property type="match status" value="1"/>
</dbReference>
<organism evidence="3 4">
    <name type="scientific">Phtheirospermum japonicum</name>
    <dbReference type="NCBI Taxonomy" id="374723"/>
    <lineage>
        <taxon>Eukaryota</taxon>
        <taxon>Viridiplantae</taxon>
        <taxon>Streptophyta</taxon>
        <taxon>Embryophyta</taxon>
        <taxon>Tracheophyta</taxon>
        <taxon>Spermatophyta</taxon>
        <taxon>Magnoliopsida</taxon>
        <taxon>eudicotyledons</taxon>
        <taxon>Gunneridae</taxon>
        <taxon>Pentapetalae</taxon>
        <taxon>asterids</taxon>
        <taxon>lamiids</taxon>
        <taxon>Lamiales</taxon>
        <taxon>Orobanchaceae</taxon>
        <taxon>Orobanchaceae incertae sedis</taxon>
        <taxon>Phtheirospermum</taxon>
    </lineage>
</organism>
<gene>
    <name evidence="3" type="ORF">PHJA_000730400</name>
</gene>
<dbReference type="InterPro" id="IPR000210">
    <property type="entry name" value="BTB/POZ_dom"/>
</dbReference>
<dbReference type="SUPFAM" id="SSF54695">
    <property type="entry name" value="POZ domain"/>
    <property type="match status" value="1"/>
</dbReference>
<reference evidence="3" key="1">
    <citation type="submission" date="2020-07" db="EMBL/GenBank/DDBJ databases">
        <title>Ethylene signaling mediates host invasion by parasitic plants.</title>
        <authorList>
            <person name="Yoshida S."/>
        </authorList>
    </citation>
    <scope>NUCLEOTIDE SEQUENCE</scope>
    <source>
        <strain evidence="3">Okayama</strain>
    </source>
</reference>
<feature type="non-terminal residue" evidence="3">
    <location>
        <position position="212"/>
    </location>
</feature>
<dbReference type="EMBL" id="BMAC01000115">
    <property type="protein sequence ID" value="GFP85866.1"/>
    <property type="molecule type" value="Genomic_DNA"/>
</dbReference>
<dbReference type="InterPro" id="IPR045005">
    <property type="entry name" value="BPM1-6"/>
</dbReference>
<evidence type="ECO:0000313" key="3">
    <source>
        <dbReference type="EMBL" id="GFP85866.1"/>
    </source>
</evidence>
<dbReference type="SMART" id="SM00225">
    <property type="entry name" value="BTB"/>
    <property type="match status" value="1"/>
</dbReference>